<dbReference type="InterPro" id="IPR013783">
    <property type="entry name" value="Ig-like_fold"/>
</dbReference>
<dbReference type="Gene3D" id="2.60.40.10">
    <property type="entry name" value="Immunoglobulins"/>
    <property type="match status" value="4"/>
</dbReference>
<gene>
    <name evidence="4" type="ORF">Plil01_001603200</name>
</gene>
<evidence type="ECO:0000256" key="2">
    <source>
        <dbReference type="SAM" id="MobiDB-lite"/>
    </source>
</evidence>
<dbReference type="PROSITE" id="PS50853">
    <property type="entry name" value="FN3"/>
    <property type="match status" value="4"/>
</dbReference>
<evidence type="ECO:0000313" key="5">
    <source>
        <dbReference type="Proteomes" id="UP001165083"/>
    </source>
</evidence>
<reference evidence="4" key="1">
    <citation type="submission" date="2023-04" db="EMBL/GenBank/DDBJ databases">
        <title>Phytophthora lilii NBRC 32176.</title>
        <authorList>
            <person name="Ichikawa N."/>
            <person name="Sato H."/>
            <person name="Tonouchi N."/>
        </authorList>
    </citation>
    <scope>NUCLEOTIDE SEQUENCE</scope>
    <source>
        <strain evidence="4">NBRC 32176</strain>
    </source>
</reference>
<keyword evidence="5" id="KW-1185">Reference proteome</keyword>
<dbReference type="PANTHER" id="PTHR13817:SF73">
    <property type="entry name" value="FIBRONECTIN TYPE-III DOMAIN-CONTAINING PROTEIN"/>
    <property type="match status" value="1"/>
</dbReference>
<dbReference type="SUPFAM" id="SSF49265">
    <property type="entry name" value="Fibronectin type III"/>
    <property type="match status" value="3"/>
</dbReference>
<dbReference type="OrthoDB" id="114660at2759"/>
<feature type="domain" description="Fibronectin type-III" evidence="3">
    <location>
        <begin position="284"/>
        <end position="389"/>
    </location>
</feature>
<accession>A0A9W6XH23</accession>
<keyword evidence="1" id="KW-0677">Repeat</keyword>
<dbReference type="InterPro" id="IPR050964">
    <property type="entry name" value="Striated_Muscle_Regulatory"/>
</dbReference>
<dbReference type="InterPro" id="IPR036116">
    <property type="entry name" value="FN3_sf"/>
</dbReference>
<dbReference type="Proteomes" id="UP001165083">
    <property type="component" value="Unassembled WGS sequence"/>
</dbReference>
<feature type="region of interest" description="Disordered" evidence="2">
    <location>
        <begin position="3113"/>
        <end position="3136"/>
    </location>
</feature>
<feature type="domain" description="Fibronectin type-III" evidence="3">
    <location>
        <begin position="1"/>
        <end position="51"/>
    </location>
</feature>
<comment type="caution">
    <text evidence="4">The sequence shown here is derived from an EMBL/GenBank/DDBJ whole genome shotgun (WGS) entry which is preliminary data.</text>
</comment>
<evidence type="ECO:0000259" key="3">
    <source>
        <dbReference type="PROSITE" id="PS50853"/>
    </source>
</evidence>
<feature type="domain" description="Fibronectin type-III" evidence="3">
    <location>
        <begin position="165"/>
        <end position="281"/>
    </location>
</feature>
<evidence type="ECO:0000256" key="1">
    <source>
        <dbReference type="ARBA" id="ARBA00022737"/>
    </source>
</evidence>
<feature type="domain" description="Fibronectin type-III" evidence="3">
    <location>
        <begin position="55"/>
        <end position="159"/>
    </location>
</feature>
<protein>
    <submittedName>
        <fullName evidence="4">Unnamed protein product</fullName>
    </submittedName>
</protein>
<proteinExistence type="predicted"/>
<dbReference type="EMBL" id="BSXW01001660">
    <property type="protein sequence ID" value="GMF38334.1"/>
    <property type="molecule type" value="Genomic_DNA"/>
</dbReference>
<dbReference type="InterPro" id="IPR003961">
    <property type="entry name" value="FN3_dom"/>
</dbReference>
<evidence type="ECO:0000313" key="4">
    <source>
        <dbReference type="EMBL" id="GMF38334.1"/>
    </source>
</evidence>
<name>A0A9W6XH23_9STRA</name>
<dbReference type="Pfam" id="PF00041">
    <property type="entry name" value="fn3"/>
    <property type="match status" value="1"/>
</dbReference>
<organism evidence="4 5">
    <name type="scientific">Phytophthora lilii</name>
    <dbReference type="NCBI Taxonomy" id="2077276"/>
    <lineage>
        <taxon>Eukaryota</taxon>
        <taxon>Sar</taxon>
        <taxon>Stramenopiles</taxon>
        <taxon>Oomycota</taxon>
        <taxon>Peronosporomycetes</taxon>
        <taxon>Peronosporales</taxon>
        <taxon>Peronosporaceae</taxon>
        <taxon>Phytophthora</taxon>
    </lineage>
</organism>
<sequence length="3136" mass="332107">MPAEIGVPGPLRYVISGLKTGQKYAIRVRAHNDDGYGYAASIVPVFQIPRSTPSAPQNVELLVLSSKYLKLRWSAPLNDGGTSIVSYRLQWDTASTFPNVNTPNYDFQTVMGVNSTDTGPFFFNIFTPIVTTYFVRVQASNDQGDGPYTIPVPKYARPIDRTPGRPENVTATVLSSYAILVEWEASSPDKFYYGGDGGVSITQYMIEWDTSSAFDSPAAFGLVGGTKRSFIIGGDDAITGVRSDILIAGASYSIRVTAFNAKGSGPPQPTVPSSVVVTNQPPSSPQNLSLSIASATSVKAWWTNPLFDGGSSLKSYQIEWDEQNDFSSGQSISATIPIVREMQSITLQNEVVNEEQFVDVTVEVVNEEQEVRSAFDGIDEVQIIKTTNDAVRDEIQKVVTSAADGNEKQELHLDDDDIDEVQAIRTTVTEGFEVQDVSVGVKRVSEVQKIALTLTGTAGNPNTIDTTGTFSLTFDTTACTYCLETTKHSATTDNLVSSLQETDDDTAAEIVKLELEKLDNIDEVTVTRTTTSSGTADISYDYLVTFSGNDVGGDVPILATGGTITVSLTAVMGTTIITQETQGNEPDFDSVNSVPSSFISITYTCESYSDPAVSSTFSEACTPTVWLCDACVTDFAGLTFTVSGDLSTVVKGTKLIGGVCSFEVDTVQYTAASASTAISITSDDPGALCSEFSSQALPLYQAPQRSVSNIPVKTGIAATTSASDIQDLLTGVIDAVTVQRSLMVTSDFVGVVYSMTFSKRSGKIPLLDCDASMITPLHANTAVFCLVSRTITGSMLTGTFRVGLVSQDDTDVTNAAAAYLSTDYIYTDPIPWDATETIMERSLKAVDTKVGYLVFGDVSVKRTAYSATGNKWSGGFSWQITFTSRGWDIPTIQVDSSALKSSNDSIYTVQTAIGDAATPLLNPKVDCTNGNQVGGTMTITFAQKTATCTIGTDTSLATLDQAVTDTHFQNFFKTKLNIPQISITRSAATQARGFTWTIEFTDPTTGGDVEELSVVTQLTSTTGSNNGRTSVEEKLKGNQLTGAFQLVFNGETTGPILAGADASAMQSQLNSLRSIKPSSVIVSRVGPEILPNKQVYGYTWYITFHSSVWADPTIDHAAGIDGNWKGAAAAWDDVWETGYSKAWGRQVGHTFLLSCDKSSLVTTTSDGTQTCVTSVDTIGVGPLKGTFSISLDSTLSPHLAVKSLVTSDPIAHNAWATKEESGNTGTSVEEILEKMSNVGDVEVSRSMVDRTTGGYEWTVTFLRDASDATHPCEQLETLADGTELCNSPGDVPMMATVETQLEGSTPHATVTTTQNGAILRGDFTDFKVQGDAGIGNRYAVSVACSNTAGSNVPCTVTTFKVEAGASTISSTLIKSDRFFVGTISSCVFEVVDVTPPNINVKSVDCGALNAGNTASALGLSILVPWNADGTLVKRVLEAASTTPGRKVSVKKTVIGKYGGMAWLVHFISNPSYTPLGAGNLPDITTAFASENIILTNPISVSEITPGSDGLSGSFFLDFHSSFGSREMAFNEDPARMERKLNEMDTIGRVTVERYNYPSVITGCTDSLCSGGWDDKTVENPGTRGGYRWRIRFLRVTGEYEGVTFPPGSGNLDEFSVDYLSSLHGNGRSIAVYTDTAGSLPILGSFMLSTSTAQTPSLLYSSTAEAIKQGIEAMDLFGEVDVTQGYLQAQKIPKVTAKIARDSSVAIISGVDDIRQFIAPTDIIRFGPSSPDILIGSNGDAPFSTSSKTSMVNVAALSPVVIALDPSSTKLLYPGMQLRIDGLPYDVQRSGHEIQTISPTVPISSWSTSLDIDHYKLTLSRAGVSYTTAGCFTLNEDPKDIQTALYGLLLAFDAGSQLDDVLVSRSGPVTAGTTKGYVYSVYFFGDSVAGDVATLQQTFTGCLGVTGANVAINVVTQGGSLPHQRLSLATDSGQVIDSSGYYKMSLNGKETGCMVWGAAASDLQVAIENKLNTGKVIVTRRGGGISQTEIQRLRMTADAEVTSDNTGLFQLQFTYNGATSATNCISYGVSAANLQKELNSLSNLNLVMDHINVTRDGDGSSTWGFGYEYWINFRGPVTGGYSPIVGDVPSLEVVNVGESPCMSTAVGGHPAFIIETVREGSPGYTYDIYFMDYTKSATVPTIWLQHEGEGSACITGWVQNGGSVRRASIKTIEFGGSSEVQVLIITNKNAAGTFQLSFVGKTTSCLAFSSAASVVENALNALTTIGTGGVMVSRDTDVKTVPSGYIHRITFMGDLVTGDVPLLTVQEADGACLNAHSTTKVVVTLDTEGGKNLGAFALTSSYSGEAPGVPHIAYSVSQQFSVMSEQFEVQELLVINPPASASYTLKLFSQTTANIAWDASESTLEAALTVTGVTTGDITVTRRQDATLAPQGYVYTIYFNGPSVTGNLDPVVKGTLTNFGTGDVVVSTIRDGTDGILSFTSNSIPLALSDDSDVESRYLASATSLDVFKVNGFLWTIKFKSSLGNIPKLNKQTKGLSAGIMTIVDDFIPGSASNSFVIPNLLPGINYYVHVAATTDIGTGLFTASNSIMPSGIASGVKNIEAGYALYERETVTISSQAAITQGTFTLLFTRDVADSGNPGSFKTVGAKTAAIPWNADAATVTTALTSVTNGAVAASDIVVTRDGDASEEFNYGYVFQITFIGNNVAGETSKIVCGDKTFVATGGVPVNCDIAMNTDIAMGTDTAVQQVVVTAKKPLVAGSYSLRFTNLGATKTSGCIPFDASESVLDAALEAMDNIDKVFVTRDRDTTIAPNGFVYTIFFHGNGVYGDVGLLDFVVCTPFQTQEKNALTGIGVEGKIVISMVDYGGFNAANTFVNAASATAAQLTTDLNQLPIFGDVLVSQSLVDEQGGYIWTVAFKDSEGNLPQFICAVDQTFAAALGSNCETDTLTDGNVISGSFLIEASSPIDFNADAGTMKAALEAMAWVGKVQVKQSAPSPQLEYTWTITFLDYRGDVPTLLVTSSLVGTGSQISVREVRKGNALGGNFTLSYSSAVTTAINWNAPAMAVALSPDGSSLQEKLEALDAVGRVSVQRSGPDPEGGYSWLVTFLDNVLNSGDLPLLQGNASSLTGEGAVVFTREVTKGSNAVGDQLWLSFDPPETDSGSPITNRYVVPNAANHD</sequence>
<dbReference type="PANTHER" id="PTHR13817">
    <property type="entry name" value="TITIN"/>
    <property type="match status" value="1"/>
</dbReference>
<dbReference type="CDD" id="cd00063">
    <property type="entry name" value="FN3"/>
    <property type="match status" value="3"/>
</dbReference>
<dbReference type="SMART" id="SM00060">
    <property type="entry name" value="FN3"/>
    <property type="match status" value="4"/>
</dbReference>